<keyword evidence="1" id="KW-0547">Nucleotide-binding</keyword>
<organism evidence="1 2">
    <name type="scientific">Faecousia intestinalis</name>
    <dbReference type="NCBI Taxonomy" id="3133167"/>
    <lineage>
        <taxon>Bacteria</taxon>
        <taxon>Bacillati</taxon>
        <taxon>Bacillota</taxon>
        <taxon>Clostridia</taxon>
        <taxon>Eubacteriales</taxon>
        <taxon>Oscillospiraceae</taxon>
        <taxon>Faecousia</taxon>
    </lineage>
</organism>
<keyword evidence="1" id="KW-0067">ATP-binding</keyword>
<name>A0ABV1G9F8_9FIRM</name>
<accession>A0ABV1G9F8</accession>
<dbReference type="PANTHER" id="PTHR42957">
    <property type="entry name" value="HELICASE MJ1565-RELATED"/>
    <property type="match status" value="1"/>
</dbReference>
<reference evidence="1 2" key="1">
    <citation type="submission" date="2024-03" db="EMBL/GenBank/DDBJ databases">
        <title>Human intestinal bacterial collection.</title>
        <authorList>
            <person name="Pauvert C."/>
            <person name="Hitch T.C.A."/>
            <person name="Clavel T."/>
        </authorList>
    </citation>
    <scope>NUCLEOTIDE SEQUENCE [LARGE SCALE GENOMIC DNA]</scope>
    <source>
        <strain evidence="1 2">CLA-AA-H192</strain>
    </source>
</reference>
<gene>
    <name evidence="1" type="ORF">WMO66_12485</name>
</gene>
<dbReference type="GO" id="GO:0005524">
    <property type="term" value="F:ATP binding"/>
    <property type="evidence" value="ECO:0007669"/>
    <property type="project" value="UniProtKB-KW"/>
</dbReference>
<dbReference type="SUPFAM" id="SSF52540">
    <property type="entry name" value="P-loop containing nucleoside triphosphate hydrolases"/>
    <property type="match status" value="1"/>
</dbReference>
<proteinExistence type="predicted"/>
<dbReference type="EMBL" id="JBBMFF010000257">
    <property type="protein sequence ID" value="MEQ2512050.1"/>
    <property type="molecule type" value="Genomic_DNA"/>
</dbReference>
<comment type="caution">
    <text evidence="1">The sequence shown here is derived from an EMBL/GenBank/DDBJ whole genome shotgun (WGS) entry which is preliminary data.</text>
</comment>
<dbReference type="InterPro" id="IPR027417">
    <property type="entry name" value="P-loop_NTPase"/>
</dbReference>
<dbReference type="Proteomes" id="UP001491552">
    <property type="component" value="Unassembled WGS sequence"/>
</dbReference>
<evidence type="ECO:0000313" key="1">
    <source>
        <dbReference type="EMBL" id="MEQ2512050.1"/>
    </source>
</evidence>
<sequence>MPNRIIHGLNDVAASAEAIQSFYTKQYLRQEKYIPSDYLWKQLPESIGINKYYRVCGYALNNTRENDYSNITSLAAQIVTALSKVRTAMAYTLYYETGSLNVYCGTNYRHSQIIADALTGDSLNASLENIWIHPEKLTKVQQHNAILVGTTKPECGAIDRLISSLCIDGNYIINFLCIPCSDDEVIDARKQLYRLHELLEPVSTYEWTYGAGRQRRHTTTNADVADAIRAIDAAQECLERNAWKVLIHIGASTVSDMQQVTASLAAMLGSAIPFPCNRAIILRSAWRYPAVFLGDINFGGLYSHSLMNVVDDETLRSLIALPMQSHGESYQVLHIGEAARGERIWNTTPPRVTQQDRACFLGVLENKREYSYALDDLRQHAFVTGATRSGKTTSVQKILYDAHRHGIPFIVLEAAKKEYWELKNAIGMEKARVYSAGADALPLRVNPFVPELGTRLSFHIQSLVDVFLSAFDNDDPIPEILTLLIYKCYEVHGWNPEQYIDGSEELTYPTLGDMLTNVNDVVRHIGYDAEIERRMAAVIRARIEPLVLNYGSVLNTNETLSVEDLFQTSAVIELDDFSEKERPFIASLMALKIREHAQQCSQSPRLERLVIVEEAHTIMPNPELPSASRNAARCAGYFSNMLAEISAYGTGIVVVEQRPALIAPGAIANTGIKVIHTLQQGADIDTVLQGLALAQNANTIISRLRIGQAAVSFPQAKQICIVNVRKNDATNNRAHLGCIFCNDPMHCASHYQIPPYAMNTIRTRGVSASVLRDCVTAIASYNGLDGGELSVEEKMCIAGRLCKELFGGEKNPLQLRRTLYGLYRTYANR</sequence>
<dbReference type="InterPro" id="IPR008571">
    <property type="entry name" value="HerA-like"/>
</dbReference>
<protein>
    <submittedName>
        <fullName evidence="1">ATP-binding protein</fullName>
    </submittedName>
</protein>
<keyword evidence="2" id="KW-1185">Reference proteome</keyword>
<dbReference type="RefSeq" id="WP_349136753.1">
    <property type="nucleotide sequence ID" value="NZ_JBBMFF010000257.1"/>
</dbReference>
<evidence type="ECO:0000313" key="2">
    <source>
        <dbReference type="Proteomes" id="UP001491552"/>
    </source>
</evidence>
<dbReference type="PANTHER" id="PTHR42957:SF1">
    <property type="entry name" value="HELICASE MJ1565-RELATED"/>
    <property type="match status" value="1"/>
</dbReference>
<dbReference type="Gene3D" id="3.40.50.300">
    <property type="entry name" value="P-loop containing nucleotide triphosphate hydrolases"/>
    <property type="match status" value="2"/>
</dbReference>